<dbReference type="AlphaFoldDB" id="G4QES2"/>
<dbReference type="STRING" id="1085623.GNIT_1493"/>
<keyword evidence="2" id="KW-0547">Nucleotide-binding</keyword>
<evidence type="ECO:0000259" key="3">
    <source>
        <dbReference type="PROSITE" id="PS50975"/>
    </source>
</evidence>
<dbReference type="eggNOG" id="COG0189">
    <property type="taxonomic scope" value="Bacteria"/>
</dbReference>
<sequence length="540" mass="61322">MYVVIVQMRAKKNVLEGQFILLKLHHLSLDIVQFKTIFRALLTQQHYTYLEPKMITTLIVVDSPNEFSQLDLRDCEVIDFDRYLSEFPKRGEGKMRVINLCATDRYLSKGYYCSLLAEARTHKVLPSVNTINNLIIESQEQSLQMKTITLPKSLSDEVQDGSHCDVFFGITKAASMNAIAKFAFERFPAPFLRVSVSKEANATVMTVGFGDWHSANTSDKAELADALREYMVKTWRRGSKQKQARWDMAILCNENEATPPSDAKAIKHFIKAAKLVGINAEVINSNQAANIAHYDALFIRETTAINHPTYHIARKAEQEGLVVMDDATSILKCCNKVYLHDAFSYHKVPSPRSHFVSDNKIETCQKLADDFGFPMVLKLPESSFSLGVFKVKDMEELKLKLETMLSESALVLVQEYIFTEFDWRIGVLNGRPIYACRYHMARGHWQIYNHDSKTNTSGGFETLPTFEVPKQVLDAAVKSCSIIGKSLYGVDIKQANGKVYVIEVNDNPSIESKVEDLYLGKELYMIIMQEFANRLEARGR</sequence>
<reference evidence="4 5" key="1">
    <citation type="journal article" date="2011" name="J. Bacteriol.">
        <title>Complete genome sequence of seawater bacterium Glaciecola nitratireducens FR1064T.</title>
        <authorList>
            <person name="Bian F."/>
            <person name="Qin Q.L."/>
            <person name="Xie B.B."/>
            <person name="Shu Y.L."/>
            <person name="Zhang X.Y."/>
            <person name="Yu Y."/>
            <person name="Chen B."/>
            <person name="Chen X.L."/>
            <person name="Zhou B.C."/>
            <person name="Zhang Y.Z."/>
        </authorList>
    </citation>
    <scope>NUCLEOTIDE SEQUENCE [LARGE SCALE GENOMIC DNA]</scope>
    <source>
        <strain evidence="5">JCM 12485 / KCTC 12276 / FR1064</strain>
    </source>
</reference>
<keyword evidence="5" id="KW-1185">Reference proteome</keyword>
<feature type="domain" description="ATP-grasp" evidence="3">
    <location>
        <begin position="340"/>
        <end position="532"/>
    </location>
</feature>
<dbReference type="KEGG" id="gni:GNIT_1493"/>
<proteinExistence type="predicted"/>
<dbReference type="InterPro" id="IPR025839">
    <property type="entry name" value="RLAN_dom"/>
</dbReference>
<dbReference type="PANTHER" id="PTHR21621">
    <property type="entry name" value="RIBOSOMAL PROTEIN S6 MODIFICATION PROTEIN"/>
    <property type="match status" value="1"/>
</dbReference>
<protein>
    <submittedName>
        <fullName evidence="4">RimK-like ATP-grasp</fullName>
    </submittedName>
</protein>
<evidence type="ECO:0000313" key="5">
    <source>
        <dbReference type="Proteomes" id="UP000009282"/>
    </source>
</evidence>
<dbReference type="GO" id="GO:0005524">
    <property type="term" value="F:ATP binding"/>
    <property type="evidence" value="ECO:0007669"/>
    <property type="project" value="UniProtKB-UniRule"/>
</dbReference>
<evidence type="ECO:0000256" key="1">
    <source>
        <dbReference type="ARBA" id="ARBA00023211"/>
    </source>
</evidence>
<dbReference type="InterPro" id="IPR013651">
    <property type="entry name" value="ATP-grasp_RimK-type"/>
</dbReference>
<dbReference type="InterPro" id="IPR011761">
    <property type="entry name" value="ATP-grasp"/>
</dbReference>
<dbReference type="GO" id="GO:0005737">
    <property type="term" value="C:cytoplasm"/>
    <property type="evidence" value="ECO:0007669"/>
    <property type="project" value="TreeGrafter"/>
</dbReference>
<organism evidence="4 5">
    <name type="scientific">Glaciecola nitratireducens (strain JCM 12485 / KCTC 12276 / FR1064)</name>
    <dbReference type="NCBI Taxonomy" id="1085623"/>
    <lineage>
        <taxon>Bacteria</taxon>
        <taxon>Pseudomonadati</taxon>
        <taxon>Pseudomonadota</taxon>
        <taxon>Gammaproteobacteria</taxon>
        <taxon>Alteromonadales</taxon>
        <taxon>Alteromonadaceae</taxon>
        <taxon>Brumicola</taxon>
    </lineage>
</organism>
<dbReference type="EMBL" id="CP003060">
    <property type="protein sequence ID" value="AEP29611.1"/>
    <property type="molecule type" value="Genomic_DNA"/>
</dbReference>
<dbReference type="PANTHER" id="PTHR21621:SF0">
    <property type="entry name" value="BETA-CITRYLGLUTAMATE SYNTHASE B-RELATED"/>
    <property type="match status" value="1"/>
</dbReference>
<dbReference type="SUPFAM" id="SSF56059">
    <property type="entry name" value="Glutathione synthetase ATP-binding domain-like"/>
    <property type="match status" value="1"/>
</dbReference>
<gene>
    <name evidence="4" type="ordered locus">GNIT_1493</name>
</gene>
<name>G4QES2_GLANF</name>
<dbReference type="GO" id="GO:0046872">
    <property type="term" value="F:metal ion binding"/>
    <property type="evidence" value="ECO:0007669"/>
    <property type="project" value="InterPro"/>
</dbReference>
<dbReference type="InterPro" id="IPR013815">
    <property type="entry name" value="ATP_grasp_subdomain_1"/>
</dbReference>
<dbReference type="Gene3D" id="3.30.1490.20">
    <property type="entry name" value="ATP-grasp fold, A domain"/>
    <property type="match status" value="1"/>
</dbReference>
<dbReference type="Proteomes" id="UP000009282">
    <property type="component" value="Chromosome"/>
</dbReference>
<evidence type="ECO:0000256" key="2">
    <source>
        <dbReference type="PROSITE-ProRule" id="PRU00409"/>
    </source>
</evidence>
<dbReference type="Pfam" id="PF14401">
    <property type="entry name" value="RLAN"/>
    <property type="match status" value="1"/>
</dbReference>
<dbReference type="Pfam" id="PF08443">
    <property type="entry name" value="RimK"/>
    <property type="match status" value="1"/>
</dbReference>
<keyword evidence="1" id="KW-0464">Manganese</keyword>
<dbReference type="GO" id="GO:0016879">
    <property type="term" value="F:ligase activity, forming carbon-nitrogen bonds"/>
    <property type="evidence" value="ECO:0007669"/>
    <property type="project" value="TreeGrafter"/>
</dbReference>
<dbReference type="HOGENOM" id="CLU_016765_0_0_6"/>
<accession>G4QES2</accession>
<dbReference type="Gene3D" id="3.30.470.20">
    <property type="entry name" value="ATP-grasp fold, B domain"/>
    <property type="match status" value="1"/>
</dbReference>
<dbReference type="PROSITE" id="PS50975">
    <property type="entry name" value="ATP_GRASP"/>
    <property type="match status" value="1"/>
</dbReference>
<keyword evidence="2" id="KW-0067">ATP-binding</keyword>
<evidence type="ECO:0000313" key="4">
    <source>
        <dbReference type="EMBL" id="AEP29611.1"/>
    </source>
</evidence>